<dbReference type="Gene3D" id="3.90.76.10">
    <property type="entry name" value="Dipeptide-binding Protein, Domain 1"/>
    <property type="match status" value="1"/>
</dbReference>
<dbReference type="GO" id="GO:0015833">
    <property type="term" value="P:peptide transport"/>
    <property type="evidence" value="ECO:0007669"/>
    <property type="project" value="TreeGrafter"/>
</dbReference>
<dbReference type="Gene3D" id="3.10.105.10">
    <property type="entry name" value="Dipeptide-binding Protein, Domain 3"/>
    <property type="match status" value="1"/>
</dbReference>
<dbReference type="SUPFAM" id="SSF53850">
    <property type="entry name" value="Periplasmic binding protein-like II"/>
    <property type="match status" value="1"/>
</dbReference>
<evidence type="ECO:0000313" key="3">
    <source>
        <dbReference type="Proteomes" id="UP000524246"/>
    </source>
</evidence>
<dbReference type="PANTHER" id="PTHR30290">
    <property type="entry name" value="PERIPLASMIC BINDING COMPONENT OF ABC TRANSPORTER"/>
    <property type="match status" value="1"/>
</dbReference>
<dbReference type="Proteomes" id="UP000524246">
    <property type="component" value="Unassembled WGS sequence"/>
</dbReference>
<dbReference type="GO" id="GO:1904680">
    <property type="term" value="F:peptide transmembrane transporter activity"/>
    <property type="evidence" value="ECO:0007669"/>
    <property type="project" value="TreeGrafter"/>
</dbReference>
<proteinExistence type="predicted"/>
<dbReference type="Pfam" id="PF00496">
    <property type="entry name" value="SBP_bac_5"/>
    <property type="match status" value="1"/>
</dbReference>
<dbReference type="InterPro" id="IPR039424">
    <property type="entry name" value="SBP_5"/>
</dbReference>
<evidence type="ECO:0000313" key="2">
    <source>
        <dbReference type="EMBL" id="NMC62926.1"/>
    </source>
</evidence>
<dbReference type="EMBL" id="JAAZON010000313">
    <property type="protein sequence ID" value="NMC62926.1"/>
    <property type="molecule type" value="Genomic_DNA"/>
</dbReference>
<feature type="domain" description="Solute-binding protein family 5" evidence="1">
    <location>
        <begin position="82"/>
        <end position="292"/>
    </location>
</feature>
<sequence>MIKKFFIQGEALRVLLLAFFVAAYFAIADVAAISNDTLVIATDGAFIMQGNMLFGIGSSGSTGTYAYEHLLTKNREGGYDSELANSWKSNDDATEWTFDLVDAQWHDGQPFTSEDVKFTNDYIKKNKLWLASVLSMVDHVECPDSKTVVFHMKSPSPAFLDDLSHCPGIYIIPRHIFENISDPTHYVDEKWIGTGPFKLDSMVPDQYVRLTANEDYHGKKPAIKEVIIKVITNKDSQVLALKSGEFDVVNDISPAVARSLEGADNIKIFTAPATRGYELGFNLKNYPTDNQEF</sequence>
<name>A0A7X9FRQ0_9DELT</name>
<protein>
    <submittedName>
        <fullName evidence="2">ABC transporter substrate-binding protein</fullName>
    </submittedName>
</protein>
<evidence type="ECO:0000259" key="1">
    <source>
        <dbReference type="Pfam" id="PF00496"/>
    </source>
</evidence>
<dbReference type="CDD" id="cd00995">
    <property type="entry name" value="PBP2_NikA_DppA_OppA_like"/>
    <property type="match status" value="1"/>
</dbReference>
<comment type="caution">
    <text evidence="2">The sequence shown here is derived from an EMBL/GenBank/DDBJ whole genome shotgun (WGS) entry which is preliminary data.</text>
</comment>
<accession>A0A7X9FRQ0</accession>
<organism evidence="2 3">
    <name type="scientific">SAR324 cluster bacterium</name>
    <dbReference type="NCBI Taxonomy" id="2024889"/>
    <lineage>
        <taxon>Bacteria</taxon>
        <taxon>Deltaproteobacteria</taxon>
        <taxon>SAR324 cluster</taxon>
    </lineage>
</organism>
<dbReference type="Gene3D" id="3.40.190.10">
    <property type="entry name" value="Periplasmic binding protein-like II"/>
    <property type="match status" value="1"/>
</dbReference>
<feature type="non-terminal residue" evidence="2">
    <location>
        <position position="293"/>
    </location>
</feature>
<reference evidence="2 3" key="1">
    <citation type="journal article" date="2020" name="Biotechnol. Biofuels">
        <title>New insights from the biogas microbiome by comprehensive genome-resolved metagenomics of nearly 1600 species originating from multiple anaerobic digesters.</title>
        <authorList>
            <person name="Campanaro S."/>
            <person name="Treu L."/>
            <person name="Rodriguez-R L.M."/>
            <person name="Kovalovszki A."/>
            <person name="Ziels R.M."/>
            <person name="Maus I."/>
            <person name="Zhu X."/>
            <person name="Kougias P.G."/>
            <person name="Basile A."/>
            <person name="Luo G."/>
            <person name="Schluter A."/>
            <person name="Konstantinidis K.T."/>
            <person name="Angelidaki I."/>
        </authorList>
    </citation>
    <scope>NUCLEOTIDE SEQUENCE [LARGE SCALE GENOMIC DNA]</scope>
    <source>
        <strain evidence="2">AS27yjCOA_65</strain>
    </source>
</reference>
<dbReference type="AlphaFoldDB" id="A0A7X9FRQ0"/>
<dbReference type="InterPro" id="IPR000914">
    <property type="entry name" value="SBP_5_dom"/>
</dbReference>
<gene>
    <name evidence="2" type="ORF">GYA55_07125</name>
</gene>